<evidence type="ECO:0000313" key="2">
    <source>
        <dbReference type="Proteomes" id="UP000805193"/>
    </source>
</evidence>
<comment type="caution">
    <text evidence="1">The sequence shown here is derived from an EMBL/GenBank/DDBJ whole genome shotgun (WGS) entry which is preliminary data.</text>
</comment>
<name>A0AC60Q842_IXOPE</name>
<dbReference type="EMBL" id="JABSTQ010009359">
    <property type="protein sequence ID" value="KAG0430057.1"/>
    <property type="molecule type" value="Genomic_DNA"/>
</dbReference>
<accession>A0AC60Q842</accession>
<protein>
    <submittedName>
        <fullName evidence="1">Uncharacterized protein</fullName>
    </submittedName>
</protein>
<reference evidence="1 2" key="1">
    <citation type="journal article" date="2020" name="Cell">
        <title>Large-Scale Comparative Analyses of Tick Genomes Elucidate Their Genetic Diversity and Vector Capacities.</title>
        <authorList>
            <consortium name="Tick Genome and Microbiome Consortium (TIGMIC)"/>
            <person name="Jia N."/>
            <person name="Wang J."/>
            <person name="Shi W."/>
            <person name="Du L."/>
            <person name="Sun Y."/>
            <person name="Zhan W."/>
            <person name="Jiang J.F."/>
            <person name="Wang Q."/>
            <person name="Zhang B."/>
            <person name="Ji P."/>
            <person name="Bell-Sakyi L."/>
            <person name="Cui X.M."/>
            <person name="Yuan T.T."/>
            <person name="Jiang B.G."/>
            <person name="Yang W.F."/>
            <person name="Lam T.T."/>
            <person name="Chang Q.C."/>
            <person name="Ding S.J."/>
            <person name="Wang X.J."/>
            <person name="Zhu J.G."/>
            <person name="Ruan X.D."/>
            <person name="Zhao L."/>
            <person name="Wei J.T."/>
            <person name="Ye R.Z."/>
            <person name="Que T.C."/>
            <person name="Du C.H."/>
            <person name="Zhou Y.H."/>
            <person name="Cheng J.X."/>
            <person name="Dai P.F."/>
            <person name="Guo W.B."/>
            <person name="Han X.H."/>
            <person name="Huang E.J."/>
            <person name="Li L.F."/>
            <person name="Wei W."/>
            <person name="Gao Y.C."/>
            <person name="Liu J.Z."/>
            <person name="Shao H.Z."/>
            <person name="Wang X."/>
            <person name="Wang C.C."/>
            <person name="Yang T.C."/>
            <person name="Huo Q.B."/>
            <person name="Li W."/>
            <person name="Chen H.Y."/>
            <person name="Chen S.E."/>
            <person name="Zhou L.G."/>
            <person name="Ni X.B."/>
            <person name="Tian J.H."/>
            <person name="Sheng Y."/>
            <person name="Liu T."/>
            <person name="Pan Y.S."/>
            <person name="Xia L.Y."/>
            <person name="Li J."/>
            <person name="Zhao F."/>
            <person name="Cao W.C."/>
        </authorList>
    </citation>
    <scope>NUCLEOTIDE SEQUENCE [LARGE SCALE GENOMIC DNA]</scope>
    <source>
        <strain evidence="1">Iper-2018</strain>
    </source>
</reference>
<organism evidence="1 2">
    <name type="scientific">Ixodes persulcatus</name>
    <name type="common">Taiga tick</name>
    <dbReference type="NCBI Taxonomy" id="34615"/>
    <lineage>
        <taxon>Eukaryota</taxon>
        <taxon>Metazoa</taxon>
        <taxon>Ecdysozoa</taxon>
        <taxon>Arthropoda</taxon>
        <taxon>Chelicerata</taxon>
        <taxon>Arachnida</taxon>
        <taxon>Acari</taxon>
        <taxon>Parasitiformes</taxon>
        <taxon>Ixodida</taxon>
        <taxon>Ixodoidea</taxon>
        <taxon>Ixodidae</taxon>
        <taxon>Ixodinae</taxon>
        <taxon>Ixodes</taxon>
    </lineage>
</organism>
<gene>
    <name evidence="1" type="ORF">HPB47_023054</name>
</gene>
<proteinExistence type="predicted"/>
<sequence>MIDCSCECPKAKFTNATTEFGFKLLKSSFANTNENADVVLSPTGVSTLLAIVYAGAGGKTAEELSTLLGYTDSELNRIDAVLACQRNILDDPQNNSAAFDVADVILVRSNVTILQNYRKTVLANFAREIVGVNFEKAGAKVVSDTNDFVAESTSGKITNIIGGELGADDQMVLLNAAYFNGSLKMPCSKSYAAQLPFYNEGIYLTTAETIVCTGTMRYTSETGLSSQVVELPHTDGRHSVGIVLPHTKTGLSNLTHAMDARTFAEMRKNLKPVTVSLTLPRFNFTTTCDLPGPLIRLGVASLFSDADLTGITGDKGLRVTEMRHKARIEVREESAVSPGGDAISAPKAVPVFFHANRPFLFYVQDRRTERTILVGLVKQL</sequence>
<dbReference type="Proteomes" id="UP000805193">
    <property type="component" value="Unassembled WGS sequence"/>
</dbReference>
<keyword evidence="2" id="KW-1185">Reference proteome</keyword>
<evidence type="ECO:0000313" key="1">
    <source>
        <dbReference type="EMBL" id="KAG0430057.1"/>
    </source>
</evidence>